<dbReference type="Proteomes" id="UP000499080">
    <property type="component" value="Unassembled WGS sequence"/>
</dbReference>
<organism evidence="1 2">
    <name type="scientific">Araneus ventricosus</name>
    <name type="common">Orbweaver spider</name>
    <name type="synonym">Epeira ventricosa</name>
    <dbReference type="NCBI Taxonomy" id="182803"/>
    <lineage>
        <taxon>Eukaryota</taxon>
        <taxon>Metazoa</taxon>
        <taxon>Ecdysozoa</taxon>
        <taxon>Arthropoda</taxon>
        <taxon>Chelicerata</taxon>
        <taxon>Arachnida</taxon>
        <taxon>Araneae</taxon>
        <taxon>Araneomorphae</taxon>
        <taxon>Entelegynae</taxon>
        <taxon>Araneoidea</taxon>
        <taxon>Araneidae</taxon>
        <taxon>Araneus</taxon>
    </lineage>
</organism>
<comment type="caution">
    <text evidence="1">The sequence shown here is derived from an EMBL/GenBank/DDBJ whole genome shotgun (WGS) entry which is preliminary data.</text>
</comment>
<evidence type="ECO:0000313" key="2">
    <source>
        <dbReference type="Proteomes" id="UP000499080"/>
    </source>
</evidence>
<dbReference type="EMBL" id="BGPR01153049">
    <property type="protein sequence ID" value="GBL66048.1"/>
    <property type="molecule type" value="Genomic_DNA"/>
</dbReference>
<evidence type="ECO:0000313" key="1">
    <source>
        <dbReference type="EMBL" id="GBL66048.1"/>
    </source>
</evidence>
<protein>
    <submittedName>
        <fullName evidence="1">Uncharacterized protein</fullName>
    </submittedName>
</protein>
<sequence>MTRTRPELAPLLSFNTTPALGRLAPTCDLGCTRLTCAADVWCNRVSNSESSILKEATLSQGHRGPLYSYTECQFSVPRGYLVGPVSIPLI</sequence>
<reference evidence="1 2" key="1">
    <citation type="journal article" date="2019" name="Sci. Rep.">
        <title>Orb-weaving spider Araneus ventricosus genome elucidates the spidroin gene catalogue.</title>
        <authorList>
            <person name="Kono N."/>
            <person name="Nakamura H."/>
            <person name="Ohtoshi R."/>
            <person name="Moran D.A.P."/>
            <person name="Shinohara A."/>
            <person name="Yoshida Y."/>
            <person name="Fujiwara M."/>
            <person name="Mori M."/>
            <person name="Tomita M."/>
            <person name="Arakawa K."/>
        </authorList>
    </citation>
    <scope>NUCLEOTIDE SEQUENCE [LARGE SCALE GENOMIC DNA]</scope>
</reference>
<proteinExistence type="predicted"/>
<gene>
    <name evidence="1" type="ORF">AVEN_48341_1</name>
</gene>
<keyword evidence="2" id="KW-1185">Reference proteome</keyword>
<dbReference type="AlphaFoldDB" id="A0A4Y1ZSM7"/>
<accession>A0A4Y1ZSM7</accession>
<name>A0A4Y1ZSM7_ARAVE</name>